<dbReference type="Pfam" id="PF08264">
    <property type="entry name" value="Anticodon_1"/>
    <property type="match status" value="1"/>
</dbReference>
<keyword evidence="2" id="KW-0436">Ligase</keyword>
<dbReference type="EMBL" id="BART01000243">
    <property type="protein sequence ID" value="GAG68578.1"/>
    <property type="molecule type" value="Genomic_DNA"/>
</dbReference>
<evidence type="ECO:0000256" key="4">
    <source>
        <dbReference type="ARBA" id="ARBA00022840"/>
    </source>
</evidence>
<dbReference type="Gene3D" id="1.10.730.10">
    <property type="entry name" value="Isoleucyl-tRNA Synthetase, Domain 1"/>
    <property type="match status" value="1"/>
</dbReference>
<dbReference type="InterPro" id="IPR015413">
    <property type="entry name" value="Methionyl/Leucyl_tRNA_Synth"/>
</dbReference>
<dbReference type="PRINTS" id="PR01041">
    <property type="entry name" value="TRNASYNTHMET"/>
</dbReference>
<sequence length="331" mass="37806">IPETRRNEVVSLIKQGLDDVSISRTAFEWGVPLTFDKKHVSYVWVDALLNYISALGALTGGEKFKIFWPADYHIIGKDIIKFHAVIWPALLMSAGIELPKTVAAHGFLLKGEEKLSKSKGIVLDPYEIAGKYGIDPVRYFLLKEIVFGNDGTYTNELMVNRFNSDLSNDLGNLVSRVLVMVQKYFNGEIPKRDESHELDLQLQKSWEVCLDDYSKNMSDLKFRKSLVSIWSFVASANWYVDKTEPWSLEKKGNISKLKTVIYNLCEGLRLLAIVTYPIMPVDMEKLWTQLGIKEKISSCKIPQDLKWGLLKPGTKIGRIYPLFPRIEKQKL</sequence>
<evidence type="ECO:0000256" key="1">
    <source>
        <dbReference type="ARBA" id="ARBA00012838"/>
    </source>
</evidence>
<dbReference type="InterPro" id="IPR014729">
    <property type="entry name" value="Rossmann-like_a/b/a_fold"/>
</dbReference>
<dbReference type="InterPro" id="IPR023457">
    <property type="entry name" value="Met-tRNA_synth_2"/>
</dbReference>
<evidence type="ECO:0000259" key="8">
    <source>
        <dbReference type="Pfam" id="PF09334"/>
    </source>
</evidence>
<name>X1A706_9ZZZZ</name>
<dbReference type="CDD" id="cd07957">
    <property type="entry name" value="Anticodon_Ia_Met"/>
    <property type="match status" value="1"/>
</dbReference>
<dbReference type="GO" id="GO:0004825">
    <property type="term" value="F:methionine-tRNA ligase activity"/>
    <property type="evidence" value="ECO:0007669"/>
    <property type="project" value="UniProtKB-EC"/>
</dbReference>
<proteinExistence type="predicted"/>
<feature type="non-terminal residue" evidence="9">
    <location>
        <position position="1"/>
    </location>
</feature>
<organism evidence="9">
    <name type="scientific">marine sediment metagenome</name>
    <dbReference type="NCBI Taxonomy" id="412755"/>
    <lineage>
        <taxon>unclassified sequences</taxon>
        <taxon>metagenomes</taxon>
        <taxon>ecological metagenomes</taxon>
    </lineage>
</organism>
<keyword evidence="5" id="KW-0648">Protein biosynthesis</keyword>
<evidence type="ECO:0000256" key="3">
    <source>
        <dbReference type="ARBA" id="ARBA00022741"/>
    </source>
</evidence>
<accession>X1A706</accession>
<keyword evidence="4" id="KW-0067">ATP-binding</keyword>
<reference evidence="9" key="1">
    <citation type="journal article" date="2014" name="Front. Microbiol.">
        <title>High frequency of phylogenetically diverse reductive dehalogenase-homologous genes in deep subseafloor sedimentary metagenomes.</title>
        <authorList>
            <person name="Kawai M."/>
            <person name="Futagami T."/>
            <person name="Toyoda A."/>
            <person name="Takaki Y."/>
            <person name="Nishi S."/>
            <person name="Hori S."/>
            <person name="Arai W."/>
            <person name="Tsubouchi T."/>
            <person name="Morono Y."/>
            <person name="Uchiyama I."/>
            <person name="Ito T."/>
            <person name="Fujiyama A."/>
            <person name="Inagaki F."/>
            <person name="Takami H."/>
        </authorList>
    </citation>
    <scope>NUCLEOTIDE SEQUENCE</scope>
    <source>
        <strain evidence="9">Expedition CK06-06</strain>
    </source>
</reference>
<evidence type="ECO:0000256" key="2">
    <source>
        <dbReference type="ARBA" id="ARBA00022598"/>
    </source>
</evidence>
<dbReference type="Gene3D" id="3.40.50.620">
    <property type="entry name" value="HUPs"/>
    <property type="match status" value="1"/>
</dbReference>
<dbReference type="SUPFAM" id="SSF47323">
    <property type="entry name" value="Anticodon-binding domain of a subclass of class I aminoacyl-tRNA synthetases"/>
    <property type="match status" value="1"/>
</dbReference>
<dbReference type="PANTHER" id="PTHR43326">
    <property type="entry name" value="METHIONYL-TRNA SYNTHETASE"/>
    <property type="match status" value="1"/>
</dbReference>
<feature type="domain" description="Methionyl/Valyl/Leucyl/Isoleucyl-tRNA synthetase anticodon-binding" evidence="7">
    <location>
        <begin position="212"/>
        <end position="304"/>
    </location>
</feature>
<dbReference type="GO" id="GO:0006431">
    <property type="term" value="P:methionyl-tRNA aminoacylation"/>
    <property type="evidence" value="ECO:0007669"/>
    <property type="project" value="InterPro"/>
</dbReference>
<evidence type="ECO:0000256" key="6">
    <source>
        <dbReference type="ARBA" id="ARBA00023146"/>
    </source>
</evidence>
<keyword evidence="6" id="KW-0030">Aminoacyl-tRNA synthetase</keyword>
<dbReference type="AlphaFoldDB" id="X1A706"/>
<keyword evidence="3" id="KW-0547">Nucleotide-binding</keyword>
<dbReference type="InterPro" id="IPR009080">
    <property type="entry name" value="tRNAsynth_Ia_anticodon-bd"/>
</dbReference>
<dbReference type="PANTHER" id="PTHR43326:SF1">
    <property type="entry name" value="METHIONINE--TRNA LIGASE, MITOCHONDRIAL"/>
    <property type="match status" value="1"/>
</dbReference>
<dbReference type="SUPFAM" id="SSF52374">
    <property type="entry name" value="Nucleotidylyl transferase"/>
    <property type="match status" value="1"/>
</dbReference>
<evidence type="ECO:0000313" key="9">
    <source>
        <dbReference type="EMBL" id="GAG68578.1"/>
    </source>
</evidence>
<gene>
    <name evidence="9" type="ORF">S01H4_01358</name>
</gene>
<evidence type="ECO:0000256" key="5">
    <source>
        <dbReference type="ARBA" id="ARBA00022917"/>
    </source>
</evidence>
<dbReference type="InterPro" id="IPR041872">
    <property type="entry name" value="Anticodon_Met"/>
</dbReference>
<dbReference type="EC" id="6.1.1.10" evidence="1"/>
<evidence type="ECO:0000259" key="7">
    <source>
        <dbReference type="Pfam" id="PF08264"/>
    </source>
</evidence>
<comment type="caution">
    <text evidence="9">The sequence shown here is derived from an EMBL/GenBank/DDBJ whole genome shotgun (WGS) entry which is preliminary data.</text>
</comment>
<dbReference type="Pfam" id="PF09334">
    <property type="entry name" value="tRNA-synt_1g"/>
    <property type="match status" value="1"/>
</dbReference>
<dbReference type="GO" id="GO:0005524">
    <property type="term" value="F:ATP binding"/>
    <property type="evidence" value="ECO:0007669"/>
    <property type="project" value="UniProtKB-KW"/>
</dbReference>
<dbReference type="InterPro" id="IPR013155">
    <property type="entry name" value="M/V/L/I-tRNA-synth_anticd-bd"/>
</dbReference>
<dbReference type="InterPro" id="IPR033911">
    <property type="entry name" value="MetRS_core"/>
</dbReference>
<feature type="domain" description="Methionyl/Leucyl tRNA synthetase" evidence="8">
    <location>
        <begin position="4"/>
        <end position="178"/>
    </location>
</feature>
<protein>
    <recommendedName>
        <fullName evidence="1">methionine--tRNA ligase</fullName>
        <ecNumber evidence="1">6.1.1.10</ecNumber>
    </recommendedName>
</protein>